<keyword evidence="3" id="KW-1185">Reference proteome</keyword>
<name>A0A315ZNG9_9ACTN</name>
<dbReference type="EMBL" id="QGDQ01000041">
    <property type="protein sequence ID" value="PWJ47121.1"/>
    <property type="molecule type" value="Genomic_DNA"/>
</dbReference>
<keyword evidence="1" id="KW-1133">Transmembrane helix</keyword>
<accession>A0A315ZNG9</accession>
<feature type="transmembrane region" description="Helical" evidence="1">
    <location>
        <begin position="92"/>
        <end position="112"/>
    </location>
</feature>
<proteinExistence type="predicted"/>
<keyword evidence="1" id="KW-0472">Membrane</keyword>
<evidence type="ECO:0000313" key="2">
    <source>
        <dbReference type="EMBL" id="PWJ47121.1"/>
    </source>
</evidence>
<keyword evidence="1" id="KW-0812">Transmembrane</keyword>
<evidence type="ECO:0000313" key="3">
    <source>
        <dbReference type="Proteomes" id="UP000245469"/>
    </source>
</evidence>
<sequence length="147" mass="15117">MDDAKTRDPLTVAVVVPLACAAAWAVLLVAASFLLPLVTESGVHPGRQPRVPLVQHFGLVGVLPAVGFLLAVGVGGLLLLQGRGHHLPTWRLVSATAWAGLVLLAELGSVVFTHLAGLLTIPCGVLLVAAVTVAAVRRALNVAPVRV</sequence>
<gene>
    <name evidence="2" type="ORF">BXY45_14118</name>
</gene>
<protein>
    <submittedName>
        <fullName evidence="2">Uncharacterized protein</fullName>
    </submittedName>
</protein>
<evidence type="ECO:0000256" key="1">
    <source>
        <dbReference type="SAM" id="Phobius"/>
    </source>
</evidence>
<feature type="transmembrane region" description="Helical" evidence="1">
    <location>
        <begin position="57"/>
        <end position="80"/>
    </location>
</feature>
<feature type="transmembrane region" description="Helical" evidence="1">
    <location>
        <begin position="12"/>
        <end position="37"/>
    </location>
</feature>
<comment type="caution">
    <text evidence="2">The sequence shown here is derived from an EMBL/GenBank/DDBJ whole genome shotgun (WGS) entry which is preliminary data.</text>
</comment>
<reference evidence="2 3" key="1">
    <citation type="submission" date="2018-03" db="EMBL/GenBank/DDBJ databases">
        <title>Genomic Encyclopedia of Archaeal and Bacterial Type Strains, Phase II (KMG-II): from individual species to whole genera.</title>
        <authorList>
            <person name="Goeker M."/>
        </authorList>
    </citation>
    <scope>NUCLEOTIDE SEQUENCE [LARGE SCALE GENOMIC DNA]</scope>
    <source>
        <strain evidence="2 3">DSM 44889</strain>
    </source>
</reference>
<dbReference type="AlphaFoldDB" id="A0A315ZNG9"/>
<feature type="transmembrane region" description="Helical" evidence="1">
    <location>
        <begin position="118"/>
        <end position="136"/>
    </location>
</feature>
<organism evidence="2 3">
    <name type="scientific">Quadrisphaera granulorum</name>
    <dbReference type="NCBI Taxonomy" id="317664"/>
    <lineage>
        <taxon>Bacteria</taxon>
        <taxon>Bacillati</taxon>
        <taxon>Actinomycetota</taxon>
        <taxon>Actinomycetes</taxon>
        <taxon>Kineosporiales</taxon>
        <taxon>Kineosporiaceae</taxon>
        <taxon>Quadrisphaera</taxon>
    </lineage>
</organism>
<dbReference type="Proteomes" id="UP000245469">
    <property type="component" value="Unassembled WGS sequence"/>
</dbReference>
<dbReference type="RefSeq" id="WP_109776526.1">
    <property type="nucleotide sequence ID" value="NZ_QGDQ01000041.1"/>
</dbReference>